<dbReference type="PANTHER" id="PTHR44688">
    <property type="entry name" value="DNA-BINDING TRANSCRIPTIONAL ACTIVATOR DEVR_DOSR"/>
    <property type="match status" value="1"/>
</dbReference>
<dbReference type="Gene3D" id="1.10.10.10">
    <property type="entry name" value="Winged helix-like DNA-binding domain superfamily/Winged helix DNA-binding domain"/>
    <property type="match status" value="1"/>
</dbReference>
<keyword evidence="2" id="KW-0238">DNA-binding</keyword>
<name>A0A4R0PC70_9HYPH</name>
<dbReference type="InterPro" id="IPR000792">
    <property type="entry name" value="Tscrpt_reg_LuxR_C"/>
</dbReference>
<sequence>MQLVNRNCVSMLLSALTSSGRRSERWYLATIQSHHILMLKNVGALNDISDADLVSEIAKCETSYDILRLAREITKQHGYDFFSISRLPTGDERYLSNLSIVSNWPPELVSTFDQLGLLDDCSIFEGLRKSTRPLVWNLEDVADVSSGQKGAMIYDLFSTFGLKKGVFFSTHEPSGRRGTISFSGTRDAPTETEMMELSYLSNLLYERVVEIRAPAQAPEQLLSVRERECLVWTSAGKTSAEIAAILELSEHTVNHYLSAACQKLGAVNRAHAVAKSIRSGLLD</sequence>
<feature type="domain" description="HTH luxR-type" evidence="4">
    <location>
        <begin position="215"/>
        <end position="280"/>
    </location>
</feature>
<dbReference type="GO" id="GO:0003677">
    <property type="term" value="F:DNA binding"/>
    <property type="evidence" value="ECO:0007669"/>
    <property type="project" value="UniProtKB-KW"/>
</dbReference>
<dbReference type="PROSITE" id="PS00622">
    <property type="entry name" value="HTH_LUXR_1"/>
    <property type="match status" value="1"/>
</dbReference>
<dbReference type="InterPro" id="IPR036693">
    <property type="entry name" value="TF_LuxR_autoind-bd_dom_sf"/>
</dbReference>
<dbReference type="SMART" id="SM00421">
    <property type="entry name" value="HTH_LUXR"/>
    <property type="match status" value="1"/>
</dbReference>
<dbReference type="GO" id="GO:0006355">
    <property type="term" value="P:regulation of DNA-templated transcription"/>
    <property type="evidence" value="ECO:0007669"/>
    <property type="project" value="InterPro"/>
</dbReference>
<dbReference type="SUPFAM" id="SSF46894">
    <property type="entry name" value="C-terminal effector domain of the bipartite response regulators"/>
    <property type="match status" value="1"/>
</dbReference>
<gene>
    <name evidence="5" type="ORF">E0D97_08155</name>
</gene>
<dbReference type="Pfam" id="PF00196">
    <property type="entry name" value="GerE"/>
    <property type="match status" value="1"/>
</dbReference>
<dbReference type="Pfam" id="PF03472">
    <property type="entry name" value="Autoind_bind"/>
    <property type="match status" value="1"/>
</dbReference>
<evidence type="ECO:0000259" key="4">
    <source>
        <dbReference type="PROSITE" id="PS50043"/>
    </source>
</evidence>
<organism evidence="5 6">
    <name type="scientific">Oricola cellulosilytica</name>
    <dbReference type="NCBI Taxonomy" id="1429082"/>
    <lineage>
        <taxon>Bacteria</taxon>
        <taxon>Pseudomonadati</taxon>
        <taxon>Pseudomonadota</taxon>
        <taxon>Alphaproteobacteria</taxon>
        <taxon>Hyphomicrobiales</taxon>
        <taxon>Ahrensiaceae</taxon>
        <taxon>Oricola</taxon>
    </lineage>
</organism>
<keyword evidence="6" id="KW-1185">Reference proteome</keyword>
<reference evidence="5 6" key="1">
    <citation type="journal article" date="2015" name="Antonie Van Leeuwenhoek">
        <title>Oricola cellulosilytica gen. nov., sp. nov., a cellulose-degrading bacterium of the family Phyllobacteriaceae isolated from surface seashore water, and emended descriptions of Mesorhizobium loti and Phyllobacterium myrsinacearum.</title>
        <authorList>
            <person name="Hameed A."/>
            <person name="Shahina M."/>
            <person name="Lai W.A."/>
            <person name="Lin S.Y."/>
            <person name="Young L.S."/>
            <person name="Liu Y.C."/>
            <person name="Hsu Y.H."/>
            <person name="Young C.C."/>
        </authorList>
    </citation>
    <scope>NUCLEOTIDE SEQUENCE [LARGE SCALE GENOMIC DNA]</scope>
    <source>
        <strain evidence="5 6">KCTC 52183</strain>
    </source>
</reference>
<dbReference type="PRINTS" id="PR00038">
    <property type="entry name" value="HTHLUXR"/>
</dbReference>
<dbReference type="PROSITE" id="PS50043">
    <property type="entry name" value="HTH_LUXR_2"/>
    <property type="match status" value="1"/>
</dbReference>
<comment type="caution">
    <text evidence="5">The sequence shown here is derived from an EMBL/GenBank/DDBJ whole genome shotgun (WGS) entry which is preliminary data.</text>
</comment>
<evidence type="ECO:0000313" key="5">
    <source>
        <dbReference type="EMBL" id="TCD14058.1"/>
    </source>
</evidence>
<evidence type="ECO:0000313" key="6">
    <source>
        <dbReference type="Proteomes" id="UP000291301"/>
    </source>
</evidence>
<proteinExistence type="predicted"/>
<dbReference type="Proteomes" id="UP000291301">
    <property type="component" value="Unassembled WGS sequence"/>
</dbReference>
<protein>
    <submittedName>
        <fullName evidence="5">LuxR family transcriptional regulator</fullName>
    </submittedName>
</protein>
<keyword evidence="1" id="KW-0805">Transcription regulation</keyword>
<dbReference type="InterPro" id="IPR005143">
    <property type="entry name" value="TF_LuxR_autoind-bd_dom"/>
</dbReference>
<dbReference type="InterPro" id="IPR036388">
    <property type="entry name" value="WH-like_DNA-bd_sf"/>
</dbReference>
<dbReference type="PANTHER" id="PTHR44688:SF16">
    <property type="entry name" value="DNA-BINDING TRANSCRIPTIONAL ACTIVATOR DEVR_DOSR"/>
    <property type="match status" value="1"/>
</dbReference>
<dbReference type="Gene3D" id="3.30.450.80">
    <property type="entry name" value="Transcription factor LuxR-like, autoinducer-binding domain"/>
    <property type="match status" value="1"/>
</dbReference>
<evidence type="ECO:0000256" key="2">
    <source>
        <dbReference type="ARBA" id="ARBA00023125"/>
    </source>
</evidence>
<keyword evidence="3" id="KW-0804">Transcription</keyword>
<evidence type="ECO:0000256" key="3">
    <source>
        <dbReference type="ARBA" id="ARBA00023163"/>
    </source>
</evidence>
<dbReference type="AlphaFoldDB" id="A0A4R0PC70"/>
<dbReference type="EMBL" id="SJST01000003">
    <property type="protein sequence ID" value="TCD14058.1"/>
    <property type="molecule type" value="Genomic_DNA"/>
</dbReference>
<dbReference type="CDD" id="cd06170">
    <property type="entry name" value="LuxR_C_like"/>
    <property type="match status" value="1"/>
</dbReference>
<dbReference type="InterPro" id="IPR016032">
    <property type="entry name" value="Sig_transdc_resp-reg_C-effctor"/>
</dbReference>
<accession>A0A4R0PC70</accession>
<evidence type="ECO:0000256" key="1">
    <source>
        <dbReference type="ARBA" id="ARBA00023015"/>
    </source>
</evidence>
<dbReference type="SUPFAM" id="SSF75516">
    <property type="entry name" value="Pheromone-binding domain of LuxR-like quorum-sensing transcription factors"/>
    <property type="match status" value="1"/>
</dbReference>